<keyword evidence="1" id="KW-0378">Hydrolase</keyword>
<gene>
    <name evidence="3" type="ORF">Sango_1889900</name>
</gene>
<dbReference type="InterPro" id="IPR010285">
    <property type="entry name" value="DNA_helicase_pif1-like_DEAD"/>
</dbReference>
<reference evidence="3" key="2">
    <citation type="journal article" date="2024" name="Plant">
        <title>Genomic evolution and insights into agronomic trait innovations of Sesamum species.</title>
        <authorList>
            <person name="Miao H."/>
            <person name="Wang L."/>
            <person name="Qu L."/>
            <person name="Liu H."/>
            <person name="Sun Y."/>
            <person name="Le M."/>
            <person name="Wang Q."/>
            <person name="Wei S."/>
            <person name="Zheng Y."/>
            <person name="Lin W."/>
            <person name="Duan Y."/>
            <person name="Cao H."/>
            <person name="Xiong S."/>
            <person name="Wang X."/>
            <person name="Wei L."/>
            <person name="Li C."/>
            <person name="Ma Q."/>
            <person name="Ju M."/>
            <person name="Zhao R."/>
            <person name="Li G."/>
            <person name="Mu C."/>
            <person name="Tian Q."/>
            <person name="Mei H."/>
            <person name="Zhang T."/>
            <person name="Gao T."/>
            <person name="Zhang H."/>
        </authorList>
    </citation>
    <scope>NUCLEOTIDE SEQUENCE</scope>
    <source>
        <strain evidence="3">K16</strain>
    </source>
</reference>
<feature type="domain" description="DNA helicase Pif1-like DEAD-box helicase" evidence="2">
    <location>
        <begin position="1"/>
        <end position="110"/>
    </location>
</feature>
<keyword evidence="1" id="KW-0547">Nucleotide-binding</keyword>
<keyword evidence="1" id="KW-0067">ATP-binding</keyword>
<keyword evidence="1" id="KW-0233">DNA recombination</keyword>
<evidence type="ECO:0000259" key="2">
    <source>
        <dbReference type="Pfam" id="PF05970"/>
    </source>
</evidence>
<evidence type="ECO:0000313" key="3">
    <source>
        <dbReference type="EMBL" id="KAK4394191.1"/>
    </source>
</evidence>
<accession>A0AAE2BQM0</accession>
<name>A0AAE2BQM0_9LAMI</name>
<dbReference type="EMBL" id="JACGWL010000010">
    <property type="protein sequence ID" value="KAK4394191.1"/>
    <property type="molecule type" value="Genomic_DNA"/>
</dbReference>
<dbReference type="GO" id="GO:0000723">
    <property type="term" value="P:telomere maintenance"/>
    <property type="evidence" value="ECO:0007669"/>
    <property type="project" value="InterPro"/>
</dbReference>
<dbReference type="GO" id="GO:0005524">
    <property type="term" value="F:ATP binding"/>
    <property type="evidence" value="ECO:0007669"/>
    <property type="project" value="UniProtKB-KW"/>
</dbReference>
<dbReference type="GO" id="GO:0016787">
    <property type="term" value="F:hydrolase activity"/>
    <property type="evidence" value="ECO:0007669"/>
    <property type="project" value="UniProtKB-KW"/>
</dbReference>
<dbReference type="AlphaFoldDB" id="A0AAE2BQM0"/>
<comment type="cofactor">
    <cofactor evidence="1">
        <name>Mg(2+)</name>
        <dbReference type="ChEBI" id="CHEBI:18420"/>
    </cofactor>
</comment>
<dbReference type="Pfam" id="PF05970">
    <property type="entry name" value="PIF1"/>
    <property type="match status" value="1"/>
</dbReference>
<dbReference type="Proteomes" id="UP001289374">
    <property type="component" value="Unassembled WGS sequence"/>
</dbReference>
<reference evidence="3" key="1">
    <citation type="submission" date="2020-06" db="EMBL/GenBank/DDBJ databases">
        <authorList>
            <person name="Li T."/>
            <person name="Hu X."/>
            <person name="Zhang T."/>
            <person name="Song X."/>
            <person name="Zhang H."/>
            <person name="Dai N."/>
            <person name="Sheng W."/>
            <person name="Hou X."/>
            <person name="Wei L."/>
        </authorList>
    </citation>
    <scope>NUCLEOTIDE SEQUENCE</scope>
    <source>
        <strain evidence="3">K16</strain>
        <tissue evidence="3">Leaf</tissue>
    </source>
</reference>
<comment type="catalytic activity">
    <reaction evidence="1">
        <text>ATP + H2O = ADP + phosphate + H(+)</text>
        <dbReference type="Rhea" id="RHEA:13065"/>
        <dbReference type="ChEBI" id="CHEBI:15377"/>
        <dbReference type="ChEBI" id="CHEBI:15378"/>
        <dbReference type="ChEBI" id="CHEBI:30616"/>
        <dbReference type="ChEBI" id="CHEBI:43474"/>
        <dbReference type="ChEBI" id="CHEBI:456216"/>
        <dbReference type="EC" id="5.6.2.3"/>
    </reaction>
</comment>
<keyword evidence="1" id="KW-0227">DNA damage</keyword>
<evidence type="ECO:0000313" key="4">
    <source>
        <dbReference type="Proteomes" id="UP001289374"/>
    </source>
</evidence>
<evidence type="ECO:0000256" key="1">
    <source>
        <dbReference type="RuleBase" id="RU363044"/>
    </source>
</evidence>
<comment type="caution">
    <text evidence="3">The sequence shown here is derived from an EMBL/GenBank/DDBJ whole genome shotgun (WGS) entry which is preliminary data.</text>
</comment>
<dbReference type="GO" id="GO:0006281">
    <property type="term" value="P:DNA repair"/>
    <property type="evidence" value="ECO:0007669"/>
    <property type="project" value="UniProtKB-KW"/>
</dbReference>
<keyword evidence="4" id="KW-1185">Reference proteome</keyword>
<dbReference type="GO" id="GO:0043139">
    <property type="term" value="F:5'-3' DNA helicase activity"/>
    <property type="evidence" value="ECO:0007669"/>
    <property type="project" value="UniProtKB-EC"/>
</dbReference>
<dbReference type="PANTHER" id="PTHR10492">
    <property type="match status" value="1"/>
</dbReference>
<keyword evidence="1" id="KW-0234">DNA repair</keyword>
<organism evidence="3 4">
    <name type="scientific">Sesamum angolense</name>
    <dbReference type="NCBI Taxonomy" id="2727404"/>
    <lineage>
        <taxon>Eukaryota</taxon>
        <taxon>Viridiplantae</taxon>
        <taxon>Streptophyta</taxon>
        <taxon>Embryophyta</taxon>
        <taxon>Tracheophyta</taxon>
        <taxon>Spermatophyta</taxon>
        <taxon>Magnoliopsida</taxon>
        <taxon>eudicotyledons</taxon>
        <taxon>Gunneridae</taxon>
        <taxon>Pentapetalae</taxon>
        <taxon>asterids</taxon>
        <taxon>lamiids</taxon>
        <taxon>Lamiales</taxon>
        <taxon>Pedaliaceae</taxon>
        <taxon>Sesamum</taxon>
    </lineage>
</organism>
<protein>
    <recommendedName>
        <fullName evidence="1">ATP-dependent DNA helicase</fullName>
        <ecNumber evidence="1">5.6.2.3</ecNumber>
    </recommendedName>
</protein>
<dbReference type="EC" id="5.6.2.3" evidence="1"/>
<dbReference type="GO" id="GO:0006310">
    <property type="term" value="P:DNA recombination"/>
    <property type="evidence" value="ECO:0007669"/>
    <property type="project" value="UniProtKB-KW"/>
</dbReference>
<keyword evidence="1" id="KW-0347">Helicase</keyword>
<dbReference type="PANTHER" id="PTHR10492:SF57">
    <property type="entry name" value="ATP-DEPENDENT DNA HELICASE"/>
    <property type="match status" value="1"/>
</dbReference>
<comment type="similarity">
    <text evidence="1">Belongs to the helicase family.</text>
</comment>
<proteinExistence type="inferred from homology"/>
<sequence>MMHRYGIEAVSKTLKDLLKQNENFSAGKPFGGKLCILGGDFKQILPVGTKGRHESIVAASLHKSDIWSQCHIMHLKMNIRLNAQNDSTQSFERLRNFAEWIDMIGKGKTRSLSFPKVEDLIGLRLHDKISAHKFSHAWWDGSTLHLFPSAKKKSIEIDTQGIVVKSINSTLAISNSSSSSTKSVGVATRSMSKKLKNLPKCLLSLSTSRRTCTHLAMQAKVIQINLLRPFLLRV</sequence>